<dbReference type="PANTHER" id="PTHR31290">
    <property type="entry name" value="UV-DAMAGE ENDONUCLEASE"/>
    <property type="match status" value="1"/>
</dbReference>
<dbReference type="GO" id="GO:0006289">
    <property type="term" value="P:nucleotide-excision repair"/>
    <property type="evidence" value="ECO:0007669"/>
    <property type="project" value="InterPro"/>
</dbReference>
<dbReference type="Pfam" id="PF03851">
    <property type="entry name" value="UvdE"/>
    <property type="match status" value="1"/>
</dbReference>
<accession>A0A1G1TAJ7</accession>
<comment type="caution">
    <text evidence="3">The sequence shown here is derived from an EMBL/GenBank/DDBJ whole genome shotgun (WGS) entry which is preliminary data.</text>
</comment>
<organism evidence="3 4">
    <name type="scientific">Hymenobacter lapidarius</name>
    <dbReference type="NCBI Taxonomy" id="1908237"/>
    <lineage>
        <taxon>Bacteria</taxon>
        <taxon>Pseudomonadati</taxon>
        <taxon>Bacteroidota</taxon>
        <taxon>Cytophagia</taxon>
        <taxon>Cytophagales</taxon>
        <taxon>Hymenobacteraceae</taxon>
        <taxon>Hymenobacter</taxon>
    </lineage>
</organism>
<dbReference type="Proteomes" id="UP000176294">
    <property type="component" value="Unassembled WGS sequence"/>
</dbReference>
<protein>
    <recommendedName>
        <fullName evidence="5">UV DNA damage repair endonuclease UvsE</fullName>
    </recommendedName>
</protein>
<keyword evidence="4" id="KW-1185">Reference proteome</keyword>
<dbReference type="Gene3D" id="3.20.20.150">
    <property type="entry name" value="Divalent-metal-dependent TIM barrel enzymes"/>
    <property type="match status" value="1"/>
</dbReference>
<evidence type="ECO:0000256" key="2">
    <source>
        <dbReference type="ARBA" id="ARBA00023204"/>
    </source>
</evidence>
<evidence type="ECO:0000313" key="4">
    <source>
        <dbReference type="Proteomes" id="UP000176294"/>
    </source>
</evidence>
<dbReference type="STRING" id="1908237.BEN47_10085"/>
<dbReference type="GO" id="GO:0009411">
    <property type="term" value="P:response to UV"/>
    <property type="evidence" value="ECO:0007669"/>
    <property type="project" value="InterPro"/>
</dbReference>
<dbReference type="InterPro" id="IPR004601">
    <property type="entry name" value="UvdE"/>
</dbReference>
<name>A0A1G1TAJ7_9BACT</name>
<evidence type="ECO:0000313" key="3">
    <source>
        <dbReference type="EMBL" id="OGX87877.1"/>
    </source>
</evidence>
<sequence length="121" mass="13518">MKIGYPCVNEAMDCSAANTFRLASYSEERLLAAVSANLVCLRRMLEWNVAQGLLFFRMGSGIVPFGSHEINTFPWQTHFAAQFREIGDYIKANDLRVSFHPDQFVVLNSPVPTLCGAVSRS</sequence>
<evidence type="ECO:0008006" key="5">
    <source>
        <dbReference type="Google" id="ProtNLM"/>
    </source>
</evidence>
<dbReference type="RefSeq" id="WP_070725379.1">
    <property type="nucleotide sequence ID" value="NZ_MDZB01000073.1"/>
</dbReference>
<dbReference type="PANTHER" id="PTHR31290:SF5">
    <property type="entry name" value="UV-DAMAGE ENDONUCLEASE"/>
    <property type="match status" value="1"/>
</dbReference>
<keyword evidence="2" id="KW-0234">DNA repair</keyword>
<gene>
    <name evidence="3" type="ORF">BEN47_10085</name>
</gene>
<keyword evidence="1" id="KW-0227">DNA damage</keyword>
<proteinExistence type="predicted"/>
<dbReference type="GO" id="GO:0004519">
    <property type="term" value="F:endonuclease activity"/>
    <property type="evidence" value="ECO:0007669"/>
    <property type="project" value="InterPro"/>
</dbReference>
<evidence type="ECO:0000256" key="1">
    <source>
        <dbReference type="ARBA" id="ARBA00022763"/>
    </source>
</evidence>
<dbReference type="AlphaFoldDB" id="A0A1G1TAJ7"/>
<reference evidence="3 4" key="1">
    <citation type="submission" date="2016-08" db="EMBL/GenBank/DDBJ databases">
        <title>Hymenobacter coccineus sp. nov., Hymenobacter lapidarius sp. nov. and Hymenobacter glacialis sp. nov., isolated from Antarctic soil.</title>
        <authorList>
            <person name="Sedlacek I."/>
            <person name="Kralova S."/>
            <person name="Kyrova K."/>
            <person name="Maslanova I."/>
            <person name="Stankova E."/>
            <person name="Vrbovska V."/>
            <person name="Nemec M."/>
            <person name="Bartak M."/>
            <person name="Svec P."/>
            <person name="Busse H.-J."/>
            <person name="Pantucek R."/>
        </authorList>
    </citation>
    <scope>NUCLEOTIDE SEQUENCE [LARGE SCALE GENOMIC DNA]</scope>
    <source>
        <strain evidence="3 4">CCM 8643</strain>
    </source>
</reference>
<dbReference type="EMBL" id="MDZB01000073">
    <property type="protein sequence ID" value="OGX87877.1"/>
    <property type="molecule type" value="Genomic_DNA"/>
</dbReference>